<proteinExistence type="predicted"/>
<evidence type="ECO:0000256" key="1">
    <source>
        <dbReference type="SAM" id="Phobius"/>
    </source>
</evidence>
<keyword evidence="1" id="KW-1133">Transmembrane helix</keyword>
<feature type="transmembrane region" description="Helical" evidence="1">
    <location>
        <begin position="41"/>
        <end position="62"/>
    </location>
</feature>
<comment type="caution">
    <text evidence="2">The sequence shown here is derived from an EMBL/GenBank/DDBJ whole genome shotgun (WGS) entry which is preliminary data.</text>
</comment>
<dbReference type="RefSeq" id="WP_344737053.1">
    <property type="nucleotide sequence ID" value="NZ_BAAAYU010000003.1"/>
</dbReference>
<protein>
    <recommendedName>
        <fullName evidence="4">DUF2993 domain-containing protein</fullName>
    </recommendedName>
</protein>
<gene>
    <name evidence="2" type="ORF">GCM10022200_11970</name>
</gene>
<organism evidence="2 3">
    <name type="scientific">Microbacterium awajiense</name>
    <dbReference type="NCBI Taxonomy" id="415214"/>
    <lineage>
        <taxon>Bacteria</taxon>
        <taxon>Bacillati</taxon>
        <taxon>Actinomycetota</taxon>
        <taxon>Actinomycetes</taxon>
        <taxon>Micrococcales</taxon>
        <taxon>Microbacteriaceae</taxon>
        <taxon>Microbacterium</taxon>
    </lineage>
</organism>
<accession>A0ABP7AEZ4</accession>
<evidence type="ECO:0000313" key="2">
    <source>
        <dbReference type="EMBL" id="GAA3630781.1"/>
    </source>
</evidence>
<name>A0ABP7AEZ4_9MICO</name>
<evidence type="ECO:0008006" key="4">
    <source>
        <dbReference type="Google" id="ProtNLM"/>
    </source>
</evidence>
<keyword evidence="1" id="KW-0472">Membrane</keyword>
<dbReference type="EMBL" id="BAAAYU010000003">
    <property type="protein sequence ID" value="GAA3630781.1"/>
    <property type="molecule type" value="Genomic_DNA"/>
</dbReference>
<keyword evidence="1" id="KW-0812">Transmembrane</keyword>
<dbReference type="Proteomes" id="UP001501697">
    <property type="component" value="Unassembled WGS sequence"/>
</dbReference>
<keyword evidence="3" id="KW-1185">Reference proteome</keyword>
<evidence type="ECO:0000313" key="3">
    <source>
        <dbReference type="Proteomes" id="UP001501697"/>
    </source>
</evidence>
<sequence length="286" mass="29706">MSDADDQPTLPLGHTQPRQTADGKWVLASSGMPAPAPRRRIWPWLVAFGVVVVLGIVAWFAAEAVARDIVTDTIRDQVVDQLDLPADQQIDVDVPGAIIPQLVVGTLGEVRLQSDDVPFDTFVGDISVVARDVPIRGDGEIGSAQASAVMDEQQLRDLLAAVEGFPADSVGLAAPDVTMSTEFEVFGLTIPVGVALTPSAAEGDIVLTPSSFQLAGAEVDADTVRDQLGPVADVVARDWSVCIAAYLPAGLTLTGISVVGDTVEADFVVDGGIASDPGLQQNGTCG</sequence>
<reference evidence="3" key="1">
    <citation type="journal article" date="2019" name="Int. J. Syst. Evol. Microbiol.">
        <title>The Global Catalogue of Microorganisms (GCM) 10K type strain sequencing project: providing services to taxonomists for standard genome sequencing and annotation.</title>
        <authorList>
            <consortium name="The Broad Institute Genomics Platform"/>
            <consortium name="The Broad Institute Genome Sequencing Center for Infectious Disease"/>
            <person name="Wu L."/>
            <person name="Ma J."/>
        </authorList>
    </citation>
    <scope>NUCLEOTIDE SEQUENCE [LARGE SCALE GENOMIC DNA]</scope>
    <source>
        <strain evidence="3">JCM 16544</strain>
    </source>
</reference>